<feature type="region of interest" description="Disordered" evidence="1">
    <location>
        <begin position="25"/>
        <end position="68"/>
    </location>
</feature>
<protein>
    <submittedName>
        <fullName evidence="2">GDSL-type esterase/lipase family protein</fullName>
    </submittedName>
</protein>
<accession>A0A921FV73</accession>
<feature type="compositionally biased region" description="Low complexity" evidence="1">
    <location>
        <begin position="33"/>
        <end position="68"/>
    </location>
</feature>
<comment type="caution">
    <text evidence="2">The sequence shown here is derived from an EMBL/GenBank/DDBJ whole genome shotgun (WGS) entry which is preliminary data.</text>
</comment>
<dbReference type="PANTHER" id="PTHR37834">
    <property type="entry name" value="GDSL-LIKE LIPASE/ACYLHYDROLASE DOMAIN PROTEIN (AFU_ORTHOLOGUE AFUA_2G00620)"/>
    <property type="match status" value="1"/>
</dbReference>
<gene>
    <name evidence="2" type="ORF">K8U78_02950</name>
</gene>
<dbReference type="Gene3D" id="3.40.50.1110">
    <property type="entry name" value="SGNH hydrolase"/>
    <property type="match status" value="2"/>
</dbReference>
<organism evidence="2 3">
    <name type="scientific">Aeriscardovia aeriphila</name>
    <dbReference type="NCBI Taxonomy" id="218139"/>
    <lineage>
        <taxon>Bacteria</taxon>
        <taxon>Bacillati</taxon>
        <taxon>Actinomycetota</taxon>
        <taxon>Actinomycetes</taxon>
        <taxon>Bifidobacteriales</taxon>
        <taxon>Bifidobacteriaceae</taxon>
        <taxon>Aeriscardovia</taxon>
    </lineage>
</organism>
<dbReference type="InterPro" id="IPR036514">
    <property type="entry name" value="SGNH_hydro_sf"/>
</dbReference>
<dbReference type="AlphaFoldDB" id="A0A921FV73"/>
<dbReference type="InterPro" id="IPR001087">
    <property type="entry name" value="GDSL"/>
</dbReference>
<evidence type="ECO:0000313" key="2">
    <source>
        <dbReference type="EMBL" id="HJF18102.1"/>
    </source>
</evidence>
<dbReference type="GO" id="GO:0016788">
    <property type="term" value="F:hydrolase activity, acting on ester bonds"/>
    <property type="evidence" value="ECO:0007669"/>
    <property type="project" value="InterPro"/>
</dbReference>
<dbReference type="PANTHER" id="PTHR37834:SF2">
    <property type="entry name" value="ESTERASE, SGNH HYDROLASE-TYPE"/>
    <property type="match status" value="1"/>
</dbReference>
<reference evidence="2" key="2">
    <citation type="submission" date="2021-09" db="EMBL/GenBank/DDBJ databases">
        <authorList>
            <person name="Gilroy R."/>
        </authorList>
    </citation>
    <scope>NUCLEOTIDE SEQUENCE</scope>
    <source>
        <strain evidence="2">578</strain>
    </source>
</reference>
<name>A0A921FV73_9BIFI</name>
<evidence type="ECO:0000313" key="3">
    <source>
        <dbReference type="Proteomes" id="UP000715651"/>
    </source>
</evidence>
<dbReference type="Pfam" id="PF00657">
    <property type="entry name" value="Lipase_GDSL"/>
    <property type="match status" value="1"/>
</dbReference>
<dbReference type="InterPro" id="IPR052762">
    <property type="entry name" value="PCW_deacetylase/CE"/>
</dbReference>
<dbReference type="EMBL" id="DYWK01000004">
    <property type="protein sequence ID" value="HJF18102.1"/>
    <property type="molecule type" value="Genomic_DNA"/>
</dbReference>
<evidence type="ECO:0000256" key="1">
    <source>
        <dbReference type="SAM" id="MobiDB-lite"/>
    </source>
</evidence>
<proteinExistence type="predicted"/>
<reference evidence="2" key="1">
    <citation type="journal article" date="2021" name="PeerJ">
        <title>Extensive microbial diversity within the chicken gut microbiome revealed by metagenomics and culture.</title>
        <authorList>
            <person name="Gilroy R."/>
            <person name="Ravi A."/>
            <person name="Getino M."/>
            <person name="Pursley I."/>
            <person name="Horton D.L."/>
            <person name="Alikhan N.F."/>
            <person name="Baker D."/>
            <person name="Gharbi K."/>
            <person name="Hall N."/>
            <person name="Watson M."/>
            <person name="Adriaenssens E.M."/>
            <person name="Foster-Nyarko E."/>
            <person name="Jarju S."/>
            <person name="Secka A."/>
            <person name="Antonio M."/>
            <person name="Oren A."/>
            <person name="Chaudhuri R.R."/>
            <person name="La Ragione R."/>
            <person name="Hildebrand F."/>
            <person name="Pallen M.J."/>
        </authorList>
    </citation>
    <scope>NUCLEOTIDE SEQUENCE</scope>
    <source>
        <strain evidence="2">578</strain>
    </source>
</reference>
<dbReference type="Proteomes" id="UP000715651">
    <property type="component" value="Unassembled WGS sequence"/>
</dbReference>
<dbReference type="SUPFAM" id="SSF52266">
    <property type="entry name" value="SGNH hydrolase"/>
    <property type="match status" value="1"/>
</dbReference>
<sequence length="466" mass="51442">MSEKVIPIREVPGLLVLGRESTRDAGAMNVSGTQAKPSASSKASATSAQRKTSAQRETSPASETSSASATLPVVLWRNGSGIEFTTNASAVWVRFEADWQRMEPWVAIDLDGVQIQRFAVARGTSEMQIFGNMNPGQLRDWHVRIVRENQSEPGDDQQYLAITALRVEGVEQGSGFTPVEPYARRIEFIGDSITTGEGATGARGDNDWSSVFFSYENSYANLVGRALNADVRVCSQSGWGLRADWRNDRANRIPLIYEKVCGASTGEPQQARGSQDAYDFSSWQPQAVVINLGTNDRNGFRMPALTDTTSKLEPQPLFKEHQAGERELEESMWVNAHIAGQFELAGTDNLEKLRDDALKIATTLNADALDIALLQRDAREFVAMVRKNNPTALIVWAFGLYEPEFGVVFSRALEQYSELSGDTNVKFVLLPQMREETTGAHEHPGDKAHQECAQVLVKELKAALKW</sequence>
<dbReference type="Gene3D" id="2.60.120.260">
    <property type="entry name" value="Galactose-binding domain-like"/>
    <property type="match status" value="1"/>
</dbReference>